<name>A0A2H4J9Q2_9CAUD</name>
<evidence type="ECO:0000313" key="1">
    <source>
        <dbReference type="EMBL" id="ASN69236.1"/>
    </source>
</evidence>
<accession>A0A2H4J9Q2</accession>
<dbReference type="EMBL" id="MF417887">
    <property type="protein sequence ID" value="ASN69236.1"/>
    <property type="molecule type" value="Genomic_DNA"/>
</dbReference>
<gene>
    <name evidence="1" type="ORF">7S3_58</name>
</gene>
<sequence length="60" mass="6627">MSETSDTGIARCVYCDESGPARLFIWRGGLGWFCARVSLCRKRRTFQDGQANVAEGGDQP</sequence>
<protein>
    <submittedName>
        <fullName evidence="1">Uncharacterized protein</fullName>
    </submittedName>
</protein>
<reference evidence="1" key="1">
    <citation type="submission" date="2017-06" db="EMBL/GenBank/DDBJ databases">
        <title>Novel phages from South African skin metaviromes.</title>
        <authorList>
            <person name="van Zyl L.J."/>
            <person name="Abrahams Y."/>
            <person name="Stander E.A."/>
            <person name="Kirby B.M."/>
            <person name="Clavaud C."/>
            <person name="Farcet C."/>
            <person name="Breton L."/>
            <person name="Trindade M.I."/>
        </authorList>
    </citation>
    <scope>NUCLEOTIDE SEQUENCE</scope>
</reference>
<organism evidence="1">
    <name type="scientific">uncultured Caudovirales phage</name>
    <dbReference type="NCBI Taxonomy" id="2100421"/>
    <lineage>
        <taxon>Viruses</taxon>
        <taxon>Duplodnaviria</taxon>
        <taxon>Heunggongvirae</taxon>
        <taxon>Uroviricota</taxon>
        <taxon>Caudoviricetes</taxon>
        <taxon>Peduoviridae</taxon>
        <taxon>Maltschvirus</taxon>
        <taxon>Maltschvirus maltsch</taxon>
    </lineage>
</organism>
<proteinExistence type="predicted"/>